<dbReference type="Proteomes" id="UP000054538">
    <property type="component" value="Unassembled WGS sequence"/>
</dbReference>
<dbReference type="GO" id="GO:0003824">
    <property type="term" value="F:catalytic activity"/>
    <property type="evidence" value="ECO:0007669"/>
    <property type="project" value="InterPro"/>
</dbReference>
<gene>
    <name evidence="2" type="ORF">PAXRUDRAFT_150234</name>
</gene>
<proteinExistence type="predicted"/>
<dbReference type="Pfam" id="PF03476">
    <property type="entry name" value="MOSC_N"/>
    <property type="match status" value="1"/>
</dbReference>
<feature type="non-terminal residue" evidence="2">
    <location>
        <position position="326"/>
    </location>
</feature>
<dbReference type="InterPro" id="IPR005302">
    <property type="entry name" value="MoCF_Sase_C"/>
</dbReference>
<organism evidence="2 3">
    <name type="scientific">Paxillus rubicundulus Ve08.2h10</name>
    <dbReference type="NCBI Taxonomy" id="930991"/>
    <lineage>
        <taxon>Eukaryota</taxon>
        <taxon>Fungi</taxon>
        <taxon>Dikarya</taxon>
        <taxon>Basidiomycota</taxon>
        <taxon>Agaricomycotina</taxon>
        <taxon>Agaricomycetes</taxon>
        <taxon>Agaricomycetidae</taxon>
        <taxon>Boletales</taxon>
        <taxon>Paxilineae</taxon>
        <taxon>Paxillaceae</taxon>
        <taxon>Paxillus</taxon>
    </lineage>
</organism>
<dbReference type="EMBL" id="KN825426">
    <property type="protein sequence ID" value="KIK91112.1"/>
    <property type="molecule type" value="Genomic_DNA"/>
</dbReference>
<dbReference type="HOGENOM" id="CLU_028286_1_0_1"/>
<dbReference type="GO" id="GO:0030170">
    <property type="term" value="F:pyridoxal phosphate binding"/>
    <property type="evidence" value="ECO:0007669"/>
    <property type="project" value="InterPro"/>
</dbReference>
<evidence type="ECO:0000313" key="2">
    <source>
        <dbReference type="EMBL" id="KIK91112.1"/>
    </source>
</evidence>
<protein>
    <recommendedName>
        <fullName evidence="1">MOSC domain-containing protein</fullName>
    </recommendedName>
</protein>
<accession>A0A0D0D3P8</accession>
<dbReference type="AlphaFoldDB" id="A0A0D0D3P8"/>
<sequence length="326" mass="36201">FDTSNIRVTKILIHPIKSCKGTSVQEAVYTLEGLENDRKWCIIKADSNLVVTARQANKMVLIHPRIVHEPSSPEGGRLEVSFPDDSGCETFSVPLNPSEATLRNWQDFSLEVELWGKKDIEGYICETITGQSPSAVLSKYFGYPVHLVVKGPRIRICPPTLRFPKLDAPSYFQDGFPLLLVSEESVEAVQERIRDMVGIQGVGEKWEKEELMVERFRPNIVFKGARAPFAEDVITELSIDSHQQARDGAGPIIHLVSKCARCLLPNIDPGTGVRDAAVPHKVMLKFRRGLDPARSSASCLGCNGIVTGKGVVRVNDWVHVRKMGFV</sequence>
<dbReference type="STRING" id="930991.A0A0D0D3P8"/>
<dbReference type="Pfam" id="PF03473">
    <property type="entry name" value="MOSC"/>
    <property type="match status" value="1"/>
</dbReference>
<dbReference type="InParanoid" id="A0A0D0D3P8"/>
<evidence type="ECO:0000313" key="3">
    <source>
        <dbReference type="Proteomes" id="UP000054538"/>
    </source>
</evidence>
<keyword evidence="3" id="KW-1185">Reference proteome</keyword>
<dbReference type="SUPFAM" id="SSF141673">
    <property type="entry name" value="MOSC N-terminal domain-like"/>
    <property type="match status" value="1"/>
</dbReference>
<reference evidence="3" key="2">
    <citation type="submission" date="2015-01" db="EMBL/GenBank/DDBJ databases">
        <title>Evolutionary Origins and Diversification of the Mycorrhizal Mutualists.</title>
        <authorList>
            <consortium name="DOE Joint Genome Institute"/>
            <consortium name="Mycorrhizal Genomics Consortium"/>
            <person name="Kohler A."/>
            <person name="Kuo A."/>
            <person name="Nagy L.G."/>
            <person name="Floudas D."/>
            <person name="Copeland A."/>
            <person name="Barry K.W."/>
            <person name="Cichocki N."/>
            <person name="Veneault-Fourrey C."/>
            <person name="LaButti K."/>
            <person name="Lindquist E.A."/>
            <person name="Lipzen A."/>
            <person name="Lundell T."/>
            <person name="Morin E."/>
            <person name="Murat C."/>
            <person name="Riley R."/>
            <person name="Ohm R."/>
            <person name="Sun H."/>
            <person name="Tunlid A."/>
            <person name="Henrissat B."/>
            <person name="Grigoriev I.V."/>
            <person name="Hibbett D.S."/>
            <person name="Martin F."/>
        </authorList>
    </citation>
    <scope>NUCLEOTIDE SEQUENCE [LARGE SCALE GENOMIC DNA]</scope>
    <source>
        <strain evidence="3">Ve08.2h10</strain>
    </source>
</reference>
<dbReference type="OrthoDB" id="17255at2759"/>
<name>A0A0D0D3P8_9AGAM</name>
<evidence type="ECO:0000259" key="1">
    <source>
        <dbReference type="PROSITE" id="PS51340"/>
    </source>
</evidence>
<dbReference type="SUPFAM" id="SSF50800">
    <property type="entry name" value="PK beta-barrel domain-like"/>
    <property type="match status" value="1"/>
</dbReference>
<reference evidence="2 3" key="1">
    <citation type="submission" date="2014-04" db="EMBL/GenBank/DDBJ databases">
        <authorList>
            <consortium name="DOE Joint Genome Institute"/>
            <person name="Kuo A."/>
            <person name="Kohler A."/>
            <person name="Jargeat P."/>
            <person name="Nagy L.G."/>
            <person name="Floudas D."/>
            <person name="Copeland A."/>
            <person name="Barry K.W."/>
            <person name="Cichocki N."/>
            <person name="Veneault-Fourrey C."/>
            <person name="LaButti K."/>
            <person name="Lindquist E.A."/>
            <person name="Lipzen A."/>
            <person name="Lundell T."/>
            <person name="Morin E."/>
            <person name="Murat C."/>
            <person name="Sun H."/>
            <person name="Tunlid A."/>
            <person name="Henrissat B."/>
            <person name="Grigoriev I.V."/>
            <person name="Hibbett D.S."/>
            <person name="Martin F."/>
            <person name="Nordberg H.P."/>
            <person name="Cantor M.N."/>
            <person name="Hua S.X."/>
        </authorList>
    </citation>
    <scope>NUCLEOTIDE SEQUENCE [LARGE SCALE GENOMIC DNA]</scope>
    <source>
        <strain evidence="2 3">Ve08.2h10</strain>
    </source>
</reference>
<dbReference type="InterPro" id="IPR005303">
    <property type="entry name" value="MOCOS_middle"/>
</dbReference>
<dbReference type="InterPro" id="IPR011037">
    <property type="entry name" value="Pyrv_Knase-like_insert_dom_sf"/>
</dbReference>
<dbReference type="PANTHER" id="PTHR14237:SF19">
    <property type="entry name" value="MITOCHONDRIAL AMIDOXIME REDUCING COMPONENT 1"/>
    <property type="match status" value="1"/>
</dbReference>
<dbReference type="PROSITE" id="PS51340">
    <property type="entry name" value="MOSC"/>
    <property type="match status" value="1"/>
</dbReference>
<feature type="domain" description="MOSC" evidence="1">
    <location>
        <begin position="130"/>
        <end position="321"/>
    </location>
</feature>
<dbReference type="PANTHER" id="PTHR14237">
    <property type="entry name" value="MOLYBDOPTERIN COFACTOR SULFURASE MOSC"/>
    <property type="match status" value="1"/>
</dbReference>
<dbReference type="GO" id="GO:0030151">
    <property type="term" value="F:molybdenum ion binding"/>
    <property type="evidence" value="ECO:0007669"/>
    <property type="project" value="InterPro"/>
</dbReference>